<evidence type="ECO:0000259" key="13">
    <source>
        <dbReference type="PROSITE" id="PS50929"/>
    </source>
</evidence>
<dbReference type="PANTHER" id="PTHR43394">
    <property type="entry name" value="ATP-DEPENDENT PERMEASE MDL1, MITOCHONDRIAL"/>
    <property type="match status" value="1"/>
</dbReference>
<dbReference type="Pfam" id="PF00664">
    <property type="entry name" value="ABC_membrane"/>
    <property type="match status" value="1"/>
</dbReference>
<feature type="transmembrane region" description="Helical" evidence="11">
    <location>
        <begin position="139"/>
        <end position="160"/>
    </location>
</feature>
<evidence type="ECO:0000256" key="8">
    <source>
        <dbReference type="ARBA" id="ARBA00022989"/>
    </source>
</evidence>
<dbReference type="FunFam" id="3.40.50.300:FF:000221">
    <property type="entry name" value="Multidrug ABC transporter ATP-binding protein"/>
    <property type="match status" value="1"/>
</dbReference>
<dbReference type="PROSITE" id="PS50929">
    <property type="entry name" value="ABC_TM1F"/>
    <property type="match status" value="1"/>
</dbReference>
<evidence type="ECO:0000256" key="3">
    <source>
        <dbReference type="ARBA" id="ARBA00022475"/>
    </source>
</evidence>
<dbReference type="SUPFAM" id="SSF90123">
    <property type="entry name" value="ABC transporter transmembrane region"/>
    <property type="match status" value="1"/>
</dbReference>
<sequence>MYVNPNKRKDASNVRWVLQYCKPDMWRVGVSLVLFTVNDTMAMTMPLLSGFIVDKVIIGKQHDLLAFVCVLMVAMMIIRVGSRYIYQLQMERFGQNAVYRLVSDEYEKLHSLDFTYFNHTRTGDIMSRMTSDTDAIRHILSWVSYMALDCLVMFVFALVIMFSIQWQLALALMAITPFLFWLAKLMGKNARPKFLAIRESFARMNSMVEENIEGNRVVKAFVREPFETQKFDKCNEDYFNRNITLAKNTQKYMPWLDGMGFALELVTVGFGGWLVLNGSMTLGAFVTFNSFLWMLHMPVRMVGWLINDWQRFNAGCVNIRKLLTQESHIDLPSAAKKNVKVKGRVTFEHVDFAFPDDLDSPILSDIDLDVPAGTKLGILGETGSGKSTLVSLIARFYDPTRGRVLIDGKDVREWPLETVRNQVSIVAQETFLFSDTIAGNISFGLPQNEENCKELDNTIRRMARIADADDFIMSMPEGYETVVGERGVGLSGGQKQRLSLARALANNPAILIMDDTTSAVDMETEEHIQKELKKLDGSRTVITIAHRISSVKDADMIIVLDHGKIVERGTHEHLVASHGRYWEIYKKQLGMQMGKALGFEDLDKAKGE</sequence>
<dbReference type="InterPro" id="IPR027417">
    <property type="entry name" value="P-loop_NTPase"/>
</dbReference>
<dbReference type="PANTHER" id="PTHR43394:SF1">
    <property type="entry name" value="ATP-BINDING CASSETTE SUB-FAMILY B MEMBER 10, MITOCHONDRIAL"/>
    <property type="match status" value="1"/>
</dbReference>
<feature type="transmembrane region" description="Helical" evidence="11">
    <location>
        <begin position="166"/>
        <end position="183"/>
    </location>
</feature>
<keyword evidence="2" id="KW-0813">Transport</keyword>
<comment type="caution">
    <text evidence="14">The sequence shown here is derived from an EMBL/GenBank/DDBJ whole genome shotgun (WGS) entry which is preliminary data.</text>
</comment>
<dbReference type="GO" id="GO:0005524">
    <property type="term" value="F:ATP binding"/>
    <property type="evidence" value="ECO:0007669"/>
    <property type="project" value="UniProtKB-KW"/>
</dbReference>
<evidence type="ECO:0000256" key="7">
    <source>
        <dbReference type="ARBA" id="ARBA00022840"/>
    </source>
</evidence>
<keyword evidence="6" id="KW-0547">Nucleotide-binding</keyword>
<dbReference type="GO" id="GO:0015421">
    <property type="term" value="F:ABC-type oligopeptide transporter activity"/>
    <property type="evidence" value="ECO:0007669"/>
    <property type="project" value="TreeGrafter"/>
</dbReference>
<dbReference type="PROSITE" id="PS00211">
    <property type="entry name" value="ABC_TRANSPORTER_1"/>
    <property type="match status" value="1"/>
</dbReference>
<gene>
    <name evidence="14" type="ORF">QP372_05025</name>
</gene>
<dbReference type="SUPFAM" id="SSF52540">
    <property type="entry name" value="P-loop containing nucleoside triphosphate hydrolases"/>
    <property type="match status" value="1"/>
</dbReference>
<evidence type="ECO:0000256" key="2">
    <source>
        <dbReference type="ARBA" id="ARBA00022448"/>
    </source>
</evidence>
<dbReference type="Gene3D" id="3.40.50.300">
    <property type="entry name" value="P-loop containing nucleotide triphosphate hydrolases"/>
    <property type="match status" value="1"/>
</dbReference>
<dbReference type="SMART" id="SM00382">
    <property type="entry name" value="AAA"/>
    <property type="match status" value="1"/>
</dbReference>
<dbReference type="InterPro" id="IPR039421">
    <property type="entry name" value="Type_1_exporter"/>
</dbReference>
<feature type="domain" description="ABC transmembrane type-1" evidence="13">
    <location>
        <begin position="30"/>
        <end position="311"/>
    </location>
</feature>
<evidence type="ECO:0000256" key="10">
    <source>
        <dbReference type="ARBA" id="ARBA00023455"/>
    </source>
</evidence>
<evidence type="ECO:0000313" key="15">
    <source>
        <dbReference type="Proteomes" id="UP001237784"/>
    </source>
</evidence>
<evidence type="ECO:0000256" key="4">
    <source>
        <dbReference type="ARBA" id="ARBA00022519"/>
    </source>
</evidence>
<dbReference type="InterPro" id="IPR011527">
    <property type="entry name" value="ABC1_TM_dom"/>
</dbReference>
<name>A0AAW6Y5R3_GARVA</name>
<reference evidence="14" key="1">
    <citation type="submission" date="2023-05" db="EMBL/GenBank/DDBJ databases">
        <title>Cataloging the Phylogenetic Diversity of Human Bladder Bacteria.</title>
        <authorList>
            <person name="Du J."/>
        </authorList>
    </citation>
    <scope>NUCLEOTIDE SEQUENCE</scope>
    <source>
        <strain evidence="14">UMB6789</strain>
    </source>
</reference>
<dbReference type="EMBL" id="JASOME010000005">
    <property type="protein sequence ID" value="MDK7063878.1"/>
    <property type="molecule type" value="Genomic_DNA"/>
</dbReference>
<evidence type="ECO:0000256" key="9">
    <source>
        <dbReference type="ARBA" id="ARBA00023136"/>
    </source>
</evidence>
<dbReference type="Pfam" id="PF00005">
    <property type="entry name" value="ABC_tran"/>
    <property type="match status" value="1"/>
</dbReference>
<keyword evidence="7 14" id="KW-0067">ATP-binding</keyword>
<keyword evidence="5 11" id="KW-0812">Transmembrane</keyword>
<keyword evidence="4" id="KW-0997">Cell inner membrane</keyword>
<dbReference type="CDD" id="cd18542">
    <property type="entry name" value="ABC_6TM_YknU_like"/>
    <property type="match status" value="1"/>
</dbReference>
<protein>
    <submittedName>
        <fullName evidence="14">ABC transporter ATP-binding protein</fullName>
    </submittedName>
</protein>
<dbReference type="GO" id="GO:0005886">
    <property type="term" value="C:plasma membrane"/>
    <property type="evidence" value="ECO:0007669"/>
    <property type="project" value="UniProtKB-SubCell"/>
</dbReference>
<dbReference type="InterPro" id="IPR017871">
    <property type="entry name" value="ABC_transporter-like_CS"/>
</dbReference>
<evidence type="ECO:0000256" key="11">
    <source>
        <dbReference type="SAM" id="Phobius"/>
    </source>
</evidence>
<dbReference type="RefSeq" id="WP_285085162.1">
    <property type="nucleotide sequence ID" value="NZ_JASOME010000005.1"/>
</dbReference>
<keyword evidence="8 11" id="KW-1133">Transmembrane helix</keyword>
<proteinExistence type="inferred from homology"/>
<comment type="subcellular location">
    <subcellularLocation>
        <location evidence="1">Cell inner membrane</location>
        <topology evidence="1">Multi-pass membrane protein</topology>
    </subcellularLocation>
</comment>
<evidence type="ECO:0000259" key="12">
    <source>
        <dbReference type="PROSITE" id="PS50893"/>
    </source>
</evidence>
<dbReference type="Gene3D" id="1.20.1560.10">
    <property type="entry name" value="ABC transporter type 1, transmembrane domain"/>
    <property type="match status" value="1"/>
</dbReference>
<dbReference type="Proteomes" id="UP001237784">
    <property type="component" value="Unassembled WGS sequence"/>
</dbReference>
<dbReference type="AlphaFoldDB" id="A0AAW6Y5R3"/>
<dbReference type="PROSITE" id="PS50893">
    <property type="entry name" value="ABC_TRANSPORTER_2"/>
    <property type="match status" value="1"/>
</dbReference>
<feature type="domain" description="ABC transporter" evidence="12">
    <location>
        <begin position="345"/>
        <end position="587"/>
    </location>
</feature>
<dbReference type="GO" id="GO:0016887">
    <property type="term" value="F:ATP hydrolysis activity"/>
    <property type="evidence" value="ECO:0007669"/>
    <property type="project" value="InterPro"/>
</dbReference>
<dbReference type="InterPro" id="IPR003439">
    <property type="entry name" value="ABC_transporter-like_ATP-bd"/>
</dbReference>
<comment type="similarity">
    <text evidence="10">Belongs to the ABC transporter superfamily. Siderophore-Fe(3+) uptake transporter (SIUT) (TC 3.A.1.21) family.</text>
</comment>
<accession>A0AAW6Y5R3</accession>
<feature type="transmembrane region" description="Helical" evidence="11">
    <location>
        <begin position="282"/>
        <end position="302"/>
    </location>
</feature>
<evidence type="ECO:0000256" key="6">
    <source>
        <dbReference type="ARBA" id="ARBA00022741"/>
    </source>
</evidence>
<dbReference type="InterPro" id="IPR036640">
    <property type="entry name" value="ABC1_TM_sf"/>
</dbReference>
<evidence type="ECO:0000313" key="14">
    <source>
        <dbReference type="EMBL" id="MDK7063878.1"/>
    </source>
</evidence>
<feature type="transmembrane region" description="Helical" evidence="11">
    <location>
        <begin position="32"/>
        <end position="52"/>
    </location>
</feature>
<dbReference type="InterPro" id="IPR003593">
    <property type="entry name" value="AAA+_ATPase"/>
</dbReference>
<keyword evidence="9 11" id="KW-0472">Membrane</keyword>
<organism evidence="14 15">
    <name type="scientific">Gardnerella vaginalis</name>
    <dbReference type="NCBI Taxonomy" id="2702"/>
    <lineage>
        <taxon>Bacteria</taxon>
        <taxon>Bacillati</taxon>
        <taxon>Actinomycetota</taxon>
        <taxon>Actinomycetes</taxon>
        <taxon>Bifidobacteriales</taxon>
        <taxon>Bifidobacteriaceae</taxon>
        <taxon>Gardnerella</taxon>
    </lineage>
</organism>
<keyword evidence="3" id="KW-1003">Cell membrane</keyword>
<evidence type="ECO:0000256" key="5">
    <source>
        <dbReference type="ARBA" id="ARBA00022692"/>
    </source>
</evidence>
<evidence type="ECO:0000256" key="1">
    <source>
        <dbReference type="ARBA" id="ARBA00004429"/>
    </source>
</evidence>
<feature type="transmembrane region" description="Helical" evidence="11">
    <location>
        <begin position="64"/>
        <end position="82"/>
    </location>
</feature>